<keyword evidence="6" id="KW-0067">ATP-binding</keyword>
<feature type="transmembrane region" description="Helical" evidence="9">
    <location>
        <begin position="78"/>
        <end position="98"/>
    </location>
</feature>
<dbReference type="OrthoDB" id="6500128at2759"/>
<evidence type="ECO:0000256" key="8">
    <source>
        <dbReference type="ARBA" id="ARBA00023136"/>
    </source>
</evidence>
<feature type="transmembrane region" description="Helical" evidence="9">
    <location>
        <begin position="47"/>
        <end position="66"/>
    </location>
</feature>
<comment type="subcellular location">
    <subcellularLocation>
        <location evidence="1">Cell membrane</location>
        <topology evidence="1">Multi-pass membrane protein</topology>
    </subcellularLocation>
</comment>
<name>A0A9P9Y8D9_9HYPO</name>
<dbReference type="GO" id="GO:0140359">
    <property type="term" value="F:ABC-type transporter activity"/>
    <property type="evidence" value="ECO:0007669"/>
    <property type="project" value="InterPro"/>
</dbReference>
<dbReference type="InterPro" id="IPR011527">
    <property type="entry name" value="ABC1_TM_dom"/>
</dbReference>
<feature type="transmembrane region" description="Helical" evidence="9">
    <location>
        <begin position="796"/>
        <end position="816"/>
    </location>
</feature>
<feature type="domain" description="ABC transmembrane type-1" evidence="11">
    <location>
        <begin position="811"/>
        <end position="1001"/>
    </location>
</feature>
<reference evidence="12" key="1">
    <citation type="journal article" date="2021" name="J Fungi (Basel)">
        <title>Genomic and Metabolomic Analyses of the Marine Fungus Emericellopsis cladophorae: Insights into Saltwater Adaptability Mechanisms and Its Biosynthetic Potential.</title>
        <authorList>
            <person name="Goncalves M.F.M."/>
            <person name="Hilario S."/>
            <person name="Van de Peer Y."/>
            <person name="Esteves A.C."/>
            <person name="Alves A."/>
        </authorList>
    </citation>
    <scope>NUCLEOTIDE SEQUENCE</scope>
    <source>
        <strain evidence="12">MUM 19.33</strain>
    </source>
</reference>
<evidence type="ECO:0000259" key="10">
    <source>
        <dbReference type="PROSITE" id="PS50893"/>
    </source>
</evidence>
<dbReference type="InterPro" id="IPR050173">
    <property type="entry name" value="ABC_transporter_C-like"/>
</dbReference>
<feature type="transmembrane region" description="Helical" evidence="9">
    <location>
        <begin position="755"/>
        <end position="776"/>
    </location>
</feature>
<evidence type="ECO:0000256" key="4">
    <source>
        <dbReference type="ARBA" id="ARBA00022692"/>
    </source>
</evidence>
<feature type="domain" description="ABC transmembrane type-1" evidence="11">
    <location>
        <begin position="184"/>
        <end position="359"/>
    </location>
</feature>
<evidence type="ECO:0000256" key="6">
    <source>
        <dbReference type="ARBA" id="ARBA00022840"/>
    </source>
</evidence>
<evidence type="ECO:0000313" key="12">
    <source>
        <dbReference type="EMBL" id="KAI6785366.1"/>
    </source>
</evidence>
<feature type="transmembrane region" description="Helical" evidence="9">
    <location>
        <begin position="395"/>
        <end position="418"/>
    </location>
</feature>
<proteinExistence type="predicted"/>
<dbReference type="PROSITE" id="PS50893">
    <property type="entry name" value="ABC_TRANSPORTER_2"/>
    <property type="match status" value="1"/>
</dbReference>
<feature type="domain" description="ABC transporter" evidence="10">
    <location>
        <begin position="477"/>
        <end position="703"/>
    </location>
</feature>
<feature type="transmembrane region" description="Helical" evidence="9">
    <location>
        <begin position="942"/>
        <end position="964"/>
    </location>
</feature>
<dbReference type="Pfam" id="PF00664">
    <property type="entry name" value="ABC_membrane"/>
    <property type="match status" value="1"/>
</dbReference>
<keyword evidence="7 9" id="KW-1133">Transmembrane helix</keyword>
<dbReference type="InterPro" id="IPR027417">
    <property type="entry name" value="P-loop_NTPase"/>
</dbReference>
<evidence type="ECO:0000259" key="11">
    <source>
        <dbReference type="PROSITE" id="PS50929"/>
    </source>
</evidence>
<evidence type="ECO:0008006" key="14">
    <source>
        <dbReference type="Google" id="ProtNLM"/>
    </source>
</evidence>
<evidence type="ECO:0000256" key="3">
    <source>
        <dbReference type="ARBA" id="ARBA00022475"/>
    </source>
</evidence>
<feature type="transmembrane region" description="Helical" evidence="9">
    <location>
        <begin position="314"/>
        <end position="336"/>
    </location>
</feature>
<dbReference type="GO" id="GO:0005524">
    <property type="term" value="F:ATP binding"/>
    <property type="evidence" value="ECO:0007669"/>
    <property type="project" value="UniProtKB-KW"/>
</dbReference>
<dbReference type="GO" id="GO:0005886">
    <property type="term" value="C:plasma membrane"/>
    <property type="evidence" value="ECO:0007669"/>
    <property type="project" value="UniProtKB-SubCell"/>
</dbReference>
<evidence type="ECO:0000256" key="5">
    <source>
        <dbReference type="ARBA" id="ARBA00022741"/>
    </source>
</evidence>
<dbReference type="Gene3D" id="3.40.50.300">
    <property type="entry name" value="P-loop containing nucleotide triphosphate hydrolases"/>
    <property type="match status" value="2"/>
</dbReference>
<feature type="transmembrane region" description="Helical" evidence="9">
    <location>
        <begin position="12"/>
        <end position="35"/>
    </location>
</feature>
<keyword evidence="4 9" id="KW-0812">Transmembrane</keyword>
<protein>
    <recommendedName>
        <fullName evidence="14">ABC transporter</fullName>
    </recommendedName>
</protein>
<dbReference type="RefSeq" id="XP_051366222.1">
    <property type="nucleotide sequence ID" value="XM_051509768.1"/>
</dbReference>
<evidence type="ECO:0000256" key="9">
    <source>
        <dbReference type="SAM" id="Phobius"/>
    </source>
</evidence>
<dbReference type="InterPro" id="IPR044726">
    <property type="entry name" value="ABCC_6TM_D2"/>
</dbReference>
<dbReference type="PROSITE" id="PS50929">
    <property type="entry name" value="ABC_TM1F"/>
    <property type="match status" value="2"/>
</dbReference>
<keyword evidence="5" id="KW-0547">Nucleotide-binding</keyword>
<dbReference type="InterPro" id="IPR003439">
    <property type="entry name" value="ABC_transporter-like_ATP-bd"/>
</dbReference>
<dbReference type="InterPro" id="IPR036640">
    <property type="entry name" value="ABC1_TM_sf"/>
</dbReference>
<sequence>MASDKHFGPRLPVLFDFTAAIFVYAFLQIILFVLWIKAPETKARTSVAEPTVAVIEAVVIAVLSYFEHVKSTRPSVLLNGYLALTIILDIALSRTFWIRDGANAIAGVFTTSSLLFWWLNGLFYRGAKHLLAIDDLDNINHKLSSGSLHDRLSARWESHSKESSLALLSCTYKWQFAAGVIPRLFYAGFNFAQSFLIREVITFIGISDGEWSNQVASGLIGATVLIFVGRAIAGLWYRHTVNQMVTMYRASLVSLIYQKTLELQTTSIKENAPVTLMSTDVEQLLGVTGLHEIWACFIELPVGIYILYRQVGLPSLFILIPTIVTTLLSGALAPAMEPAQMAWNAAVQERIGQASGSVSWDVTPLIVILAAIYWTKAGEGLSITEAFTSLSIISLATQPIIMIIVSLTQAAGICGSFIRIQTFLMLNKHADPRSPVAPETKRQKDNPPAKALFLGSLEMEDIVDNDNSRLQATGSAVKITDASFKIGEGTTLLRDISIEVQRETVSMIISRVGGGKSSLLKAMVGELAPDRGEVRSAWKSCAYCDQAPWLQNISTKDNMVGQTPLDEVWLSTVISACALDRDLSFLPKGEDTLVGSGGIALSGGQKQRIALARAVYSRKNLVILDDVFSGLDNKTSRTVFKRLLAPDGLLRKSKATVVLSTSNPDLLAAADHITMLEGHIARNQVPYDSLKPSDWGALTNGPEAPEADEKKDEAVKRIGQLASATKDILQEHDLTRQTGDWECCMIYFRSLSWRFAGLSFVMIAAAVGLEIMPKVWLKLWTEKGAAPQDAGYTAGYVAFAVAAVLIGVTSLGAPLYFFTTTESGTILNRFSQDMTLIDQVLPFAAYMTAMRIIASGANYVAAVIPFIAMALFFFQRYYLRTSRQMRFLDLEMKAPLYTHFTETVSGVATIRAFGWARPFQEANTRKLDVSQKPYYLMMCLQLWLQLVLDMFVAGLAVVLVAVALKVRNSTSQGAIALAMVNLLDFGETLTILIGQWTELETSLGAIARLKLFVQETPSEDKNEEVGGTSNGVDLSTLPRRLIRSHLATVPQDPIEITGSVRANLDPETQIQCDETLVSALHKTNIWPLVEARGGLNADMAEIRLSTGQKQLFCLARCLLSRSKVLLLDEPTGSVDREERHGY</sequence>
<evidence type="ECO:0000256" key="7">
    <source>
        <dbReference type="ARBA" id="ARBA00022989"/>
    </source>
</evidence>
<dbReference type="Proteomes" id="UP001055219">
    <property type="component" value="Unassembled WGS sequence"/>
</dbReference>
<dbReference type="InterPro" id="IPR003593">
    <property type="entry name" value="AAA+_ATPase"/>
</dbReference>
<dbReference type="PANTHER" id="PTHR24223:SF399">
    <property type="entry name" value="ABC TRANSPORTER ATNG"/>
    <property type="match status" value="1"/>
</dbReference>
<feature type="transmembrane region" description="Helical" evidence="9">
    <location>
        <begin position="218"/>
        <end position="237"/>
    </location>
</feature>
<feature type="transmembrane region" description="Helical" evidence="9">
    <location>
        <begin position="104"/>
        <end position="124"/>
    </location>
</feature>
<dbReference type="CDD" id="cd18580">
    <property type="entry name" value="ABC_6TM_ABCC_D2"/>
    <property type="match status" value="1"/>
</dbReference>
<keyword evidence="8 9" id="KW-0472">Membrane</keyword>
<dbReference type="Gene3D" id="1.20.1560.10">
    <property type="entry name" value="ABC transporter type 1, transmembrane domain"/>
    <property type="match status" value="2"/>
</dbReference>
<dbReference type="GO" id="GO:0016887">
    <property type="term" value="F:ATP hydrolysis activity"/>
    <property type="evidence" value="ECO:0007669"/>
    <property type="project" value="InterPro"/>
</dbReference>
<dbReference type="Pfam" id="PF00005">
    <property type="entry name" value="ABC_tran"/>
    <property type="match status" value="2"/>
</dbReference>
<organism evidence="12 13">
    <name type="scientific">Emericellopsis cladophorae</name>
    <dbReference type="NCBI Taxonomy" id="2686198"/>
    <lineage>
        <taxon>Eukaryota</taxon>
        <taxon>Fungi</taxon>
        <taxon>Dikarya</taxon>
        <taxon>Ascomycota</taxon>
        <taxon>Pezizomycotina</taxon>
        <taxon>Sordariomycetes</taxon>
        <taxon>Hypocreomycetidae</taxon>
        <taxon>Hypocreales</taxon>
        <taxon>Bionectriaceae</taxon>
        <taxon>Emericellopsis</taxon>
    </lineage>
</organism>
<dbReference type="SUPFAM" id="SSF90123">
    <property type="entry name" value="ABC transporter transmembrane region"/>
    <property type="match status" value="2"/>
</dbReference>
<dbReference type="GeneID" id="75833485"/>
<feature type="transmembrane region" description="Helical" evidence="9">
    <location>
        <begin position="859"/>
        <end position="879"/>
    </location>
</feature>
<gene>
    <name evidence="12" type="ORF">J7T54_007008</name>
</gene>
<evidence type="ECO:0000313" key="13">
    <source>
        <dbReference type="Proteomes" id="UP001055219"/>
    </source>
</evidence>
<dbReference type="SMART" id="SM00382">
    <property type="entry name" value="AAA"/>
    <property type="match status" value="1"/>
</dbReference>
<feature type="transmembrane region" description="Helical" evidence="9">
    <location>
        <begin position="184"/>
        <end position="206"/>
    </location>
</feature>
<evidence type="ECO:0000256" key="2">
    <source>
        <dbReference type="ARBA" id="ARBA00022448"/>
    </source>
</evidence>
<keyword evidence="2" id="KW-0813">Transport</keyword>
<reference evidence="12" key="2">
    <citation type="submission" date="2022-07" db="EMBL/GenBank/DDBJ databases">
        <authorList>
            <person name="Goncalves M.F.M."/>
            <person name="Hilario S."/>
            <person name="Van De Peer Y."/>
            <person name="Esteves A.C."/>
            <person name="Alves A."/>
        </authorList>
    </citation>
    <scope>NUCLEOTIDE SEQUENCE</scope>
    <source>
        <strain evidence="12">MUM 19.33</strain>
    </source>
</reference>
<keyword evidence="13" id="KW-1185">Reference proteome</keyword>
<comment type="caution">
    <text evidence="12">The sequence shown here is derived from an EMBL/GenBank/DDBJ whole genome shotgun (WGS) entry which is preliminary data.</text>
</comment>
<accession>A0A9P9Y8D9</accession>
<dbReference type="PANTHER" id="PTHR24223">
    <property type="entry name" value="ATP-BINDING CASSETTE SUB-FAMILY C"/>
    <property type="match status" value="1"/>
</dbReference>
<evidence type="ECO:0000256" key="1">
    <source>
        <dbReference type="ARBA" id="ARBA00004651"/>
    </source>
</evidence>
<keyword evidence="3" id="KW-1003">Cell membrane</keyword>
<dbReference type="InterPro" id="IPR017871">
    <property type="entry name" value="ABC_transporter-like_CS"/>
</dbReference>
<dbReference type="EMBL" id="JAGIXG020000002">
    <property type="protein sequence ID" value="KAI6785366.1"/>
    <property type="molecule type" value="Genomic_DNA"/>
</dbReference>
<dbReference type="PROSITE" id="PS00211">
    <property type="entry name" value="ABC_TRANSPORTER_1"/>
    <property type="match status" value="1"/>
</dbReference>
<dbReference type="SUPFAM" id="SSF52540">
    <property type="entry name" value="P-loop containing nucleoside triphosphate hydrolases"/>
    <property type="match status" value="2"/>
</dbReference>
<dbReference type="AlphaFoldDB" id="A0A9P9Y8D9"/>